<evidence type="ECO:0000313" key="3">
    <source>
        <dbReference type="Proteomes" id="UP000007148"/>
    </source>
</evidence>
<dbReference type="OrthoDB" id="412874at2759"/>
<evidence type="ECO:0000256" key="1">
    <source>
        <dbReference type="SAM" id="MobiDB-lite"/>
    </source>
</evidence>
<dbReference type="AlphaFoldDB" id="G4TWJ0"/>
<proteinExistence type="predicted"/>
<feature type="compositionally biased region" description="Acidic residues" evidence="1">
    <location>
        <begin position="85"/>
        <end position="104"/>
    </location>
</feature>
<feature type="compositionally biased region" description="Basic and acidic residues" evidence="1">
    <location>
        <begin position="74"/>
        <end position="84"/>
    </location>
</feature>
<feature type="compositionally biased region" description="Acidic residues" evidence="1">
    <location>
        <begin position="26"/>
        <end position="61"/>
    </location>
</feature>
<gene>
    <name evidence="2" type="ORF">PIIN_09673</name>
</gene>
<feature type="region of interest" description="Disordered" evidence="1">
    <location>
        <begin position="1"/>
        <end position="104"/>
    </location>
</feature>
<dbReference type="STRING" id="1109443.G4TWJ0"/>
<dbReference type="HOGENOM" id="CLU_1378617_0_0_1"/>
<comment type="caution">
    <text evidence="2">The sequence shown here is derived from an EMBL/GenBank/DDBJ whole genome shotgun (WGS) entry which is preliminary data.</text>
</comment>
<sequence>MSTSATKRKAEEPEQATSSKKQKVVDDEESGSEEEGSGEEGSDEDLDEDELNDLIQDQEDQADGRTYGRRTRGVKIDFTGKDVPGEGDDDEDDEENVPEVEEEVSDQDIKVLKLGTVLDNTLPTNSFLVSLGAQSVPFISIQVQVSMHDLTEDSFVAIPAGKSVSATRTNLAALYSFDFAPKQDLQVADANSVVTDRG</sequence>
<dbReference type="InParanoid" id="G4TWJ0"/>
<accession>G4TWJ0</accession>
<organism evidence="2 3">
    <name type="scientific">Serendipita indica (strain DSM 11827)</name>
    <name type="common">Root endophyte fungus</name>
    <name type="synonym">Piriformospora indica</name>
    <dbReference type="NCBI Taxonomy" id="1109443"/>
    <lineage>
        <taxon>Eukaryota</taxon>
        <taxon>Fungi</taxon>
        <taxon>Dikarya</taxon>
        <taxon>Basidiomycota</taxon>
        <taxon>Agaricomycotina</taxon>
        <taxon>Agaricomycetes</taxon>
        <taxon>Sebacinales</taxon>
        <taxon>Serendipitaceae</taxon>
        <taxon>Serendipita</taxon>
    </lineage>
</organism>
<reference evidence="2 3" key="1">
    <citation type="journal article" date="2011" name="PLoS Pathog.">
        <title>Endophytic Life Strategies Decoded by Genome and Transcriptome Analyses of the Mutualistic Root Symbiont Piriformospora indica.</title>
        <authorList>
            <person name="Zuccaro A."/>
            <person name="Lahrmann U."/>
            <person name="Guldener U."/>
            <person name="Langen G."/>
            <person name="Pfiffi S."/>
            <person name="Biedenkopf D."/>
            <person name="Wong P."/>
            <person name="Samans B."/>
            <person name="Grimm C."/>
            <person name="Basiewicz M."/>
            <person name="Murat C."/>
            <person name="Martin F."/>
            <person name="Kogel K.H."/>
        </authorList>
    </citation>
    <scope>NUCLEOTIDE SEQUENCE [LARGE SCALE GENOMIC DNA]</scope>
    <source>
        <strain evidence="2 3">DSM 11827</strain>
    </source>
</reference>
<evidence type="ECO:0000313" key="2">
    <source>
        <dbReference type="EMBL" id="CCA75683.1"/>
    </source>
</evidence>
<dbReference type="Gene3D" id="2.60.40.2970">
    <property type="match status" value="1"/>
</dbReference>
<evidence type="ECO:0008006" key="4">
    <source>
        <dbReference type="Google" id="ProtNLM"/>
    </source>
</evidence>
<dbReference type="EMBL" id="CAFZ01000498">
    <property type="protein sequence ID" value="CCA75683.1"/>
    <property type="molecule type" value="Genomic_DNA"/>
</dbReference>
<keyword evidence="3" id="KW-1185">Reference proteome</keyword>
<dbReference type="Proteomes" id="UP000007148">
    <property type="component" value="Unassembled WGS sequence"/>
</dbReference>
<name>G4TWJ0_SERID</name>
<protein>
    <recommendedName>
        <fullName evidence="4">Histone chaperone domain-containing protein</fullName>
    </recommendedName>
</protein>